<dbReference type="KEGG" id="llo:LLO_3207"/>
<dbReference type="eggNOG" id="COG1752">
    <property type="taxonomic scope" value="Bacteria"/>
</dbReference>
<dbReference type="Proteomes" id="UP000001060">
    <property type="component" value="Chromosome"/>
</dbReference>
<keyword evidence="5" id="KW-1185">Reference proteome</keyword>
<dbReference type="PANTHER" id="PTHR46394">
    <property type="entry name" value="ANNEXIN"/>
    <property type="match status" value="1"/>
</dbReference>
<feature type="short sequence motif" description="GXGXXG" evidence="2">
    <location>
        <begin position="32"/>
        <end position="37"/>
    </location>
</feature>
<accession>D3HMH3</accession>
<keyword evidence="2" id="KW-0442">Lipid degradation</keyword>
<feature type="domain" description="PNPLA" evidence="3">
    <location>
        <begin position="28"/>
        <end position="247"/>
    </location>
</feature>
<dbReference type="AlphaFoldDB" id="D3HMH3"/>
<name>D3HMH3_LEGLN</name>
<dbReference type="InterPro" id="IPR052580">
    <property type="entry name" value="Lipid_Hydrolase"/>
</dbReference>
<feature type="active site" description="Nucleophile" evidence="2">
    <location>
        <position position="63"/>
    </location>
</feature>
<dbReference type="PANTHER" id="PTHR46394:SF1">
    <property type="entry name" value="PNPLA DOMAIN-CONTAINING PROTEIN"/>
    <property type="match status" value="1"/>
</dbReference>
<dbReference type="GeneID" id="40927391"/>
<gene>
    <name evidence="4" type="ordered locus">LLO_3207</name>
</gene>
<dbReference type="HOGENOM" id="CLU_420227_0_0_6"/>
<evidence type="ECO:0000313" key="4">
    <source>
        <dbReference type="EMBL" id="CBJ13662.1"/>
    </source>
</evidence>
<dbReference type="RefSeq" id="WP_003634365.1">
    <property type="nucleotide sequence ID" value="NC_013861.1"/>
</dbReference>
<dbReference type="CDD" id="cd07207">
    <property type="entry name" value="Pat_ExoU_VipD_like"/>
    <property type="match status" value="1"/>
</dbReference>
<dbReference type="GO" id="GO:0016787">
    <property type="term" value="F:hydrolase activity"/>
    <property type="evidence" value="ECO:0007669"/>
    <property type="project" value="UniProtKB-UniRule"/>
</dbReference>
<feature type="short sequence motif" description="DGA/G" evidence="2">
    <location>
        <begin position="234"/>
        <end position="236"/>
    </location>
</feature>
<protein>
    <submittedName>
        <fullName evidence="4">Putative patatin-like phospholipase</fullName>
    </submittedName>
</protein>
<dbReference type="PROSITE" id="PS51635">
    <property type="entry name" value="PNPLA"/>
    <property type="match status" value="1"/>
</dbReference>
<dbReference type="OrthoDB" id="7021815at2"/>
<dbReference type="InterPro" id="IPR002641">
    <property type="entry name" value="PNPLA_dom"/>
</dbReference>
<dbReference type="InterPro" id="IPR016035">
    <property type="entry name" value="Acyl_Trfase/lysoPLipase"/>
</dbReference>
<dbReference type="EMBL" id="FN650140">
    <property type="protein sequence ID" value="CBJ13662.1"/>
    <property type="molecule type" value="Genomic_DNA"/>
</dbReference>
<dbReference type="Pfam" id="PF01734">
    <property type="entry name" value="Patatin"/>
    <property type="match status" value="1"/>
</dbReference>
<sequence>MKAKIEVSQIGGQQRYQLTFPAPPIEGVTFSGGGPKGIVYAGAIQTLEETNILKGVKRVSGASAGAMTAMMVAIGMSGNQIEEMLKNTDIKKLIDVDLSPTVGAAVNYVRKGRDSGEKLREFMNNMVNQQMESLLLKVTNKESEGFRVLTLKLANNTPFTFNDLRTIKSILPEDQRYLIKDLYIVATNKTKGELEEYSFENTPDMSIAQAAQVSGAHPVMFKPFINENGDKIADGGILNNMPVQQLEKRSKRIRYNEEQQSVSNLCFILGDEKTHIQNQEVLLGSQSTQESILKKGLKSVMNLPISKAPFGGNFIASAGEDAKTARKLSSRVIPLSSHEITTYTLDVDEPVKEKVINEARKTTGAYLVDHHLAHEIPNEKAGEPSTFIENNDTELLHYTFNDALEMGLMLMDEHLSYIIDHSDQIVLDPDIPERQQDATKAKLEMAREIRTIESLIKACIFNSEITGVSPQDKVLELTDKMSVILNRNPRYMHLIQERLNTDTLGQYMHLANNGVHNKVAIQNNEALCLNYSLLCKRIDGHIALLEKEVINRNVGAFHRTTETDKLFASRLIDNFSELKTNKPCRFSIRDMRENIKNLSHHNKDFLNGLLNDLETAEKFLNPKCSSSTSNYRNVLVEIQKERSIHSTMSNKF</sequence>
<evidence type="ECO:0000313" key="5">
    <source>
        <dbReference type="Proteomes" id="UP000001060"/>
    </source>
</evidence>
<proteinExistence type="predicted"/>
<dbReference type="Gene3D" id="3.40.1090.10">
    <property type="entry name" value="Cytosolic phospholipase A2 catalytic domain"/>
    <property type="match status" value="1"/>
</dbReference>
<dbReference type="SUPFAM" id="SSF52151">
    <property type="entry name" value="FabD/lysophospholipase-like"/>
    <property type="match status" value="1"/>
</dbReference>
<reference evidence="4 5" key="1">
    <citation type="journal article" date="2010" name="PLoS Genet.">
        <title>Analysis of the Legionella longbeachae genome and transcriptome uncovers unique strategies to cause Legionnaires' disease.</title>
        <authorList>
            <person name="Cazalet C."/>
            <person name="Gomez-Valero L."/>
            <person name="Rusniok C."/>
            <person name="Lomma M."/>
            <person name="Dervins-Ravault D."/>
            <person name="Newton H."/>
            <person name="Sansom F."/>
            <person name="Jarraud S."/>
            <person name="Zidane N."/>
            <person name="Ma L."/>
            <person name="Bouchier C."/>
            <person name="Etienne J."/>
            <person name="Hartland E."/>
            <person name="Buchrieser C."/>
        </authorList>
    </citation>
    <scope>NUCLEOTIDE SEQUENCE [LARGE SCALE GENOMIC DNA]</scope>
    <source>
        <strain evidence="4 5">NSW150</strain>
    </source>
</reference>
<evidence type="ECO:0000256" key="1">
    <source>
        <dbReference type="ARBA" id="ARBA00023098"/>
    </source>
</evidence>
<feature type="short sequence motif" description="GXSXG" evidence="2">
    <location>
        <begin position="61"/>
        <end position="65"/>
    </location>
</feature>
<evidence type="ECO:0000259" key="3">
    <source>
        <dbReference type="PROSITE" id="PS51635"/>
    </source>
</evidence>
<dbReference type="GO" id="GO:0016042">
    <property type="term" value="P:lipid catabolic process"/>
    <property type="evidence" value="ECO:0007669"/>
    <property type="project" value="UniProtKB-UniRule"/>
</dbReference>
<organism evidence="4 5">
    <name type="scientific">Legionella longbeachae serogroup 1 (strain NSW150)</name>
    <dbReference type="NCBI Taxonomy" id="661367"/>
    <lineage>
        <taxon>Bacteria</taxon>
        <taxon>Pseudomonadati</taxon>
        <taxon>Pseudomonadota</taxon>
        <taxon>Gammaproteobacteria</taxon>
        <taxon>Legionellales</taxon>
        <taxon>Legionellaceae</taxon>
        <taxon>Legionella</taxon>
    </lineage>
</organism>
<keyword evidence="1 2" id="KW-0443">Lipid metabolism</keyword>
<evidence type="ECO:0000256" key="2">
    <source>
        <dbReference type="PROSITE-ProRule" id="PRU01161"/>
    </source>
</evidence>
<feature type="active site" description="Proton acceptor" evidence="2">
    <location>
        <position position="234"/>
    </location>
</feature>
<keyword evidence="2" id="KW-0378">Hydrolase</keyword>